<reference evidence="2" key="1">
    <citation type="journal article" date="2005" name="PLoS Biol.">
        <title>New insights into metabolic properties of marine bacteria encoding proteorhodopsins.</title>
        <authorList>
            <person name="Sabehi G."/>
            <person name="Loy A."/>
            <person name="Jung K.H."/>
            <person name="Partha R."/>
            <person name="Spudich J.L."/>
            <person name="Isaacson T."/>
            <person name="Hirschberg J."/>
            <person name="Wagner M."/>
            <person name="Beja O."/>
        </authorList>
    </citation>
    <scope>NUCLEOTIDE SEQUENCE</scope>
</reference>
<keyword evidence="2" id="KW-0808">Transferase</keyword>
<dbReference type="GO" id="GO:0016301">
    <property type="term" value="F:kinase activity"/>
    <property type="evidence" value="ECO:0007669"/>
    <property type="project" value="UniProtKB-KW"/>
</dbReference>
<keyword evidence="1" id="KW-0812">Transmembrane</keyword>
<proteinExistence type="predicted"/>
<sequence length="291" mass="32132">MSVRAKIFLISFSLLALASLAGGLFIQSQLSTYLNDDINSNLQNHAKIAQKLFVDAGLNYENADFLADDLGEASGLRVTLVSSSGQVIGDSEIPKQDLASVENHSNRPEIIQAVNQGSGLSQRYSNTINTDMRYLAVKIPLESSEGVVRVAAPLSQINQALARVRYTVLGAVLVGFIFAIFVSYFSSNVILGFLKDFINEADISSSKDDQELSGNKQYSLETAQKNLKKDLQFLAKQRKQFSSVLEKMGQGVLLLNKSNEVLFYNKTIKEDFWPEIEIGSKFFSNVSYPSF</sequence>
<keyword evidence="1" id="KW-0472">Membrane</keyword>
<dbReference type="AlphaFoldDB" id="Q4PK78"/>
<keyword evidence="1" id="KW-1133">Transmembrane helix</keyword>
<feature type="transmembrane region" description="Helical" evidence="1">
    <location>
        <begin position="166"/>
        <end position="185"/>
    </location>
</feature>
<evidence type="ECO:0000256" key="1">
    <source>
        <dbReference type="SAM" id="Phobius"/>
    </source>
</evidence>
<name>Q4PK78_9BACT</name>
<evidence type="ECO:0000313" key="2">
    <source>
        <dbReference type="EMBL" id="AAY82629.1"/>
    </source>
</evidence>
<keyword evidence="2" id="KW-0418">Kinase</keyword>
<accession>Q4PK78</accession>
<organism evidence="2">
    <name type="scientific">uncultured bacterium MedeBAC49C08</name>
    <dbReference type="NCBI Taxonomy" id="332274"/>
    <lineage>
        <taxon>Bacteria</taxon>
        <taxon>environmental samples</taxon>
    </lineage>
</organism>
<protein>
    <submittedName>
        <fullName evidence="2">Predicted two-component sensor histidine kinase PhoR</fullName>
    </submittedName>
</protein>
<dbReference type="EMBL" id="DQ077554">
    <property type="protein sequence ID" value="AAY82629.1"/>
    <property type="molecule type" value="Genomic_DNA"/>
</dbReference>